<protein>
    <submittedName>
        <fullName evidence="1">Uncharacterized protein</fullName>
    </submittedName>
</protein>
<name>A0ACB8WFG9_9TELE</name>
<dbReference type="EMBL" id="CM041541">
    <property type="protein sequence ID" value="KAI3366007.1"/>
    <property type="molecule type" value="Genomic_DNA"/>
</dbReference>
<evidence type="ECO:0000313" key="1">
    <source>
        <dbReference type="EMBL" id="KAI3366007.1"/>
    </source>
</evidence>
<organism evidence="1 2">
    <name type="scientific">Scortum barcoo</name>
    <name type="common">barcoo grunter</name>
    <dbReference type="NCBI Taxonomy" id="214431"/>
    <lineage>
        <taxon>Eukaryota</taxon>
        <taxon>Metazoa</taxon>
        <taxon>Chordata</taxon>
        <taxon>Craniata</taxon>
        <taxon>Vertebrata</taxon>
        <taxon>Euteleostomi</taxon>
        <taxon>Actinopterygii</taxon>
        <taxon>Neopterygii</taxon>
        <taxon>Teleostei</taxon>
        <taxon>Neoteleostei</taxon>
        <taxon>Acanthomorphata</taxon>
        <taxon>Eupercaria</taxon>
        <taxon>Centrarchiformes</taxon>
        <taxon>Terapontoidei</taxon>
        <taxon>Terapontidae</taxon>
        <taxon>Scortum</taxon>
    </lineage>
</organism>
<gene>
    <name evidence="1" type="ORF">L3Q82_009834</name>
</gene>
<keyword evidence="2" id="KW-1185">Reference proteome</keyword>
<feature type="non-terminal residue" evidence="1">
    <location>
        <position position="182"/>
    </location>
</feature>
<accession>A0ACB8WFG9</accession>
<reference evidence="1" key="1">
    <citation type="submission" date="2022-04" db="EMBL/GenBank/DDBJ databases">
        <title>Jade perch genome.</title>
        <authorList>
            <person name="Chao B."/>
        </authorList>
    </citation>
    <scope>NUCLEOTIDE SEQUENCE</scope>
    <source>
        <strain evidence="1">CB-2022</strain>
    </source>
</reference>
<proteinExistence type="predicted"/>
<evidence type="ECO:0000313" key="2">
    <source>
        <dbReference type="Proteomes" id="UP000831701"/>
    </source>
</evidence>
<sequence>MNVTEQDEGCYHCLFNFHVVYPTLMVLSQVQPASNSMSCMNPFSMLEDQTLLKRQSSCPARPQLRHSHQRSQSHATVTVTSTTAVLSGLRGNGTQVGCAVRVLSGPQIEVFLMIPEVKLSRLMMILKKNLDHLMTVVATKTDFERGGGVRGGGVCRDSGSVFGVCTGVTGAIFSCLNTKNRT</sequence>
<comment type="caution">
    <text evidence="1">The sequence shown here is derived from an EMBL/GenBank/DDBJ whole genome shotgun (WGS) entry which is preliminary data.</text>
</comment>
<dbReference type="Proteomes" id="UP000831701">
    <property type="component" value="Chromosome 11"/>
</dbReference>